<organism evidence="1 2">
    <name type="scientific">Diphasiastrum complanatum</name>
    <name type="common">Issler's clubmoss</name>
    <name type="synonym">Lycopodium complanatum</name>
    <dbReference type="NCBI Taxonomy" id="34168"/>
    <lineage>
        <taxon>Eukaryota</taxon>
        <taxon>Viridiplantae</taxon>
        <taxon>Streptophyta</taxon>
        <taxon>Embryophyta</taxon>
        <taxon>Tracheophyta</taxon>
        <taxon>Lycopodiopsida</taxon>
        <taxon>Lycopodiales</taxon>
        <taxon>Lycopodiaceae</taxon>
        <taxon>Lycopodioideae</taxon>
        <taxon>Diphasiastrum</taxon>
    </lineage>
</organism>
<dbReference type="EMBL" id="CM055092">
    <property type="protein sequence ID" value="KAJ7569359.1"/>
    <property type="molecule type" value="Genomic_DNA"/>
</dbReference>
<keyword evidence="2" id="KW-1185">Reference proteome</keyword>
<name>A0ACC2ESA7_DIPCM</name>
<protein>
    <submittedName>
        <fullName evidence="1">Uncharacterized protein</fullName>
    </submittedName>
</protein>
<evidence type="ECO:0000313" key="1">
    <source>
        <dbReference type="EMBL" id="KAJ7569359.1"/>
    </source>
</evidence>
<reference evidence="2" key="1">
    <citation type="journal article" date="2024" name="Proc. Natl. Acad. Sci. U.S.A.">
        <title>Extraordinary preservation of gene collinearity over three hundred million years revealed in homosporous lycophytes.</title>
        <authorList>
            <person name="Li C."/>
            <person name="Wickell D."/>
            <person name="Kuo L.Y."/>
            <person name="Chen X."/>
            <person name="Nie B."/>
            <person name="Liao X."/>
            <person name="Peng D."/>
            <person name="Ji J."/>
            <person name="Jenkins J."/>
            <person name="Williams M."/>
            <person name="Shu S."/>
            <person name="Plott C."/>
            <person name="Barry K."/>
            <person name="Rajasekar S."/>
            <person name="Grimwood J."/>
            <person name="Han X."/>
            <person name="Sun S."/>
            <person name="Hou Z."/>
            <person name="He W."/>
            <person name="Dai G."/>
            <person name="Sun C."/>
            <person name="Schmutz J."/>
            <person name="Leebens-Mack J.H."/>
            <person name="Li F.W."/>
            <person name="Wang L."/>
        </authorList>
    </citation>
    <scope>NUCLEOTIDE SEQUENCE [LARGE SCALE GENOMIC DNA]</scope>
    <source>
        <strain evidence="2">cv. PW_Plant_1</strain>
    </source>
</reference>
<sequence length="122" mass="14073">MACNLIPGIPDDIALRCLARLPLASHNNARAVCRPWRSALLTDELYQVRRCEGLSESWIYIYSTARRYSISRPVLKAYEALSQHWHSLPPLPTRDFRAVDFGMAVSSMIQESFRNRWKGSFM</sequence>
<proteinExistence type="predicted"/>
<accession>A0ACC2ESA7</accession>
<dbReference type="Proteomes" id="UP001162992">
    <property type="component" value="Chromosome 1"/>
</dbReference>
<comment type="caution">
    <text evidence="1">The sequence shown here is derived from an EMBL/GenBank/DDBJ whole genome shotgun (WGS) entry which is preliminary data.</text>
</comment>
<evidence type="ECO:0000313" key="2">
    <source>
        <dbReference type="Proteomes" id="UP001162992"/>
    </source>
</evidence>
<gene>
    <name evidence="1" type="ORF">O6H91_01G074800</name>
</gene>